<dbReference type="EMBL" id="WTPW01001827">
    <property type="protein sequence ID" value="KAF0412019.1"/>
    <property type="molecule type" value="Genomic_DNA"/>
</dbReference>
<evidence type="ECO:0000256" key="1">
    <source>
        <dbReference type="ARBA" id="ARBA00010613"/>
    </source>
</evidence>
<sequence length="320" mass="35699">MISLSNRFILSQSFKNFPIKGNIFKNFYYPNRKFSELSMSFKIACIQLAVSSDKSKNLINARNKILEASKNGAKLICLPECFNSPYGTKHFAQYAENIPNGESVKTLSEAAKESKTYVIGGSIPEREDSTGKLYNTCTVYDPEGSLIAKHRKVHLFDIDVPGKIVFKESDSISPGNSLTHFDTKFGKIGVAICYDIRFPEMAMIAAQEGCIAMFYPGAFNMTTGPLHWELLQRARALDNQFYVATCSPARDMSATYNAWGHSTVVNPSGTVIATTEHEEVIIYADIDLDEMKSFRQSIPTTSQKRYDLYTKVTSIASDSN</sequence>
<keyword evidence="2 4" id="KW-0378">Hydrolase</keyword>
<keyword evidence="5" id="KW-1185">Reference proteome</keyword>
<dbReference type="Gene3D" id="3.60.110.10">
    <property type="entry name" value="Carbon-nitrogen hydrolase"/>
    <property type="match status" value="1"/>
</dbReference>
<dbReference type="FunFam" id="3.60.110.10:FF:000002">
    <property type="entry name" value="Nitrilase family member 2"/>
    <property type="match status" value="1"/>
</dbReference>
<reference evidence="4 5" key="1">
    <citation type="journal article" date="2019" name="Environ. Microbiol.">
        <title>At the nexus of three kingdoms: the genome of the mycorrhizal fungus Gigaspora margarita provides insights into plant, endobacterial and fungal interactions.</title>
        <authorList>
            <person name="Venice F."/>
            <person name="Ghignone S."/>
            <person name="Salvioli di Fossalunga A."/>
            <person name="Amselem J."/>
            <person name="Novero M."/>
            <person name="Xianan X."/>
            <person name="Sedzielewska Toro K."/>
            <person name="Morin E."/>
            <person name="Lipzen A."/>
            <person name="Grigoriev I.V."/>
            <person name="Henrissat B."/>
            <person name="Martin F.M."/>
            <person name="Bonfante P."/>
        </authorList>
    </citation>
    <scope>NUCLEOTIDE SEQUENCE [LARGE SCALE GENOMIC DNA]</scope>
    <source>
        <strain evidence="4 5">BEG34</strain>
    </source>
</reference>
<dbReference type="PANTHER" id="PTHR23088">
    <property type="entry name" value="NITRILASE-RELATED"/>
    <property type="match status" value="1"/>
</dbReference>
<comment type="caution">
    <text evidence="4">The sequence shown here is derived from an EMBL/GenBank/DDBJ whole genome shotgun (WGS) entry which is preliminary data.</text>
</comment>
<dbReference type="PROSITE" id="PS01227">
    <property type="entry name" value="UPF0012"/>
    <property type="match status" value="1"/>
</dbReference>
<dbReference type="OrthoDB" id="10250282at2759"/>
<protein>
    <submittedName>
        <fullName evidence="4">Carbon-nitrogen hydrolase</fullName>
    </submittedName>
</protein>
<dbReference type="GO" id="GO:0050152">
    <property type="term" value="F:omega-amidase activity"/>
    <property type="evidence" value="ECO:0007669"/>
    <property type="project" value="TreeGrafter"/>
</dbReference>
<dbReference type="PROSITE" id="PS50263">
    <property type="entry name" value="CN_HYDROLASE"/>
    <property type="match status" value="1"/>
</dbReference>
<dbReference type="InterPro" id="IPR045254">
    <property type="entry name" value="Nit1/2_C-N_Hydrolase"/>
</dbReference>
<evidence type="ECO:0000313" key="5">
    <source>
        <dbReference type="Proteomes" id="UP000439903"/>
    </source>
</evidence>
<name>A0A8H4A2X5_GIGMA</name>
<dbReference type="GO" id="GO:0006541">
    <property type="term" value="P:glutamine metabolic process"/>
    <property type="evidence" value="ECO:0007669"/>
    <property type="project" value="TreeGrafter"/>
</dbReference>
<dbReference type="GO" id="GO:0005739">
    <property type="term" value="C:mitochondrion"/>
    <property type="evidence" value="ECO:0007669"/>
    <property type="project" value="TreeGrafter"/>
</dbReference>
<dbReference type="InterPro" id="IPR036526">
    <property type="entry name" value="C-N_Hydrolase_sf"/>
</dbReference>
<dbReference type="SUPFAM" id="SSF56317">
    <property type="entry name" value="Carbon-nitrogen hydrolase"/>
    <property type="match status" value="1"/>
</dbReference>
<accession>A0A8H4A2X5</accession>
<dbReference type="GO" id="GO:0006528">
    <property type="term" value="P:asparagine metabolic process"/>
    <property type="evidence" value="ECO:0007669"/>
    <property type="project" value="TreeGrafter"/>
</dbReference>
<evidence type="ECO:0000259" key="3">
    <source>
        <dbReference type="PROSITE" id="PS50263"/>
    </source>
</evidence>
<dbReference type="AlphaFoldDB" id="A0A8H4A2X5"/>
<proteinExistence type="inferred from homology"/>
<dbReference type="Proteomes" id="UP000439903">
    <property type="component" value="Unassembled WGS sequence"/>
</dbReference>
<comment type="similarity">
    <text evidence="1">Belongs to the carbon-nitrogen hydrolase superfamily. NIT1/NIT2 family.</text>
</comment>
<dbReference type="GO" id="GO:0006107">
    <property type="term" value="P:oxaloacetate metabolic process"/>
    <property type="evidence" value="ECO:0007669"/>
    <property type="project" value="TreeGrafter"/>
</dbReference>
<gene>
    <name evidence="4" type="ORF">F8M41_008020</name>
</gene>
<organism evidence="4 5">
    <name type="scientific">Gigaspora margarita</name>
    <dbReference type="NCBI Taxonomy" id="4874"/>
    <lineage>
        <taxon>Eukaryota</taxon>
        <taxon>Fungi</taxon>
        <taxon>Fungi incertae sedis</taxon>
        <taxon>Mucoromycota</taxon>
        <taxon>Glomeromycotina</taxon>
        <taxon>Glomeromycetes</taxon>
        <taxon>Diversisporales</taxon>
        <taxon>Gigasporaceae</taxon>
        <taxon>Gigaspora</taxon>
    </lineage>
</organism>
<dbReference type="PANTHER" id="PTHR23088:SF30">
    <property type="entry name" value="OMEGA-AMIDASE NIT2"/>
    <property type="match status" value="1"/>
</dbReference>
<dbReference type="Pfam" id="PF00795">
    <property type="entry name" value="CN_hydrolase"/>
    <property type="match status" value="1"/>
</dbReference>
<evidence type="ECO:0000256" key="2">
    <source>
        <dbReference type="ARBA" id="ARBA00022801"/>
    </source>
</evidence>
<dbReference type="CDD" id="cd07572">
    <property type="entry name" value="nit"/>
    <property type="match status" value="1"/>
</dbReference>
<evidence type="ECO:0000313" key="4">
    <source>
        <dbReference type="EMBL" id="KAF0412019.1"/>
    </source>
</evidence>
<dbReference type="InterPro" id="IPR003010">
    <property type="entry name" value="C-N_Hydrolase"/>
</dbReference>
<dbReference type="InterPro" id="IPR001110">
    <property type="entry name" value="UPF0012_CS"/>
</dbReference>
<feature type="domain" description="CN hydrolase" evidence="3">
    <location>
        <begin position="41"/>
        <end position="288"/>
    </location>
</feature>